<dbReference type="Proteomes" id="UP000609064">
    <property type="component" value="Unassembled WGS sequence"/>
</dbReference>
<evidence type="ECO:0000256" key="5">
    <source>
        <dbReference type="ARBA" id="ARBA00023004"/>
    </source>
</evidence>
<sequence length="101" mass="11301">MKTIIISIAIGLSAISFNKKNQESTGKEIFEKNCAKCHGKDGTKRLLGAKNLQKSVLTTTENYEIITNGKGKMPSWKEKLSTEQINQVIEYLAVLKQKTKE</sequence>
<comment type="caution">
    <text evidence="8">The sequence shown here is derived from an EMBL/GenBank/DDBJ whole genome shotgun (WGS) entry which is preliminary data.</text>
</comment>
<keyword evidence="5 6" id="KW-0408">Iron</keyword>
<dbReference type="InterPro" id="IPR008168">
    <property type="entry name" value="Cyt_C_IC"/>
</dbReference>
<dbReference type="GO" id="GO:0020037">
    <property type="term" value="F:heme binding"/>
    <property type="evidence" value="ECO:0007669"/>
    <property type="project" value="InterPro"/>
</dbReference>
<dbReference type="RefSeq" id="WP_188763920.1">
    <property type="nucleotide sequence ID" value="NZ_BMKK01000001.1"/>
</dbReference>
<gene>
    <name evidence="8" type="ORF">GCM10011514_02950</name>
</gene>
<reference evidence="8" key="2">
    <citation type="submission" date="2020-09" db="EMBL/GenBank/DDBJ databases">
        <authorList>
            <person name="Sun Q."/>
            <person name="Zhou Y."/>
        </authorList>
    </citation>
    <scope>NUCLEOTIDE SEQUENCE</scope>
    <source>
        <strain evidence="8">CGMCC 1.15958</strain>
    </source>
</reference>
<evidence type="ECO:0000259" key="7">
    <source>
        <dbReference type="PROSITE" id="PS51007"/>
    </source>
</evidence>
<evidence type="ECO:0000313" key="9">
    <source>
        <dbReference type="Proteomes" id="UP000609064"/>
    </source>
</evidence>
<feature type="domain" description="Cytochrome c" evidence="7">
    <location>
        <begin position="21"/>
        <end position="96"/>
    </location>
</feature>
<reference evidence="8" key="1">
    <citation type="journal article" date="2014" name="Int. J. Syst. Evol. Microbiol.">
        <title>Complete genome sequence of Corynebacterium casei LMG S-19264T (=DSM 44701T), isolated from a smear-ripened cheese.</title>
        <authorList>
            <consortium name="US DOE Joint Genome Institute (JGI-PGF)"/>
            <person name="Walter F."/>
            <person name="Albersmeier A."/>
            <person name="Kalinowski J."/>
            <person name="Ruckert C."/>
        </authorList>
    </citation>
    <scope>NUCLEOTIDE SEQUENCE</scope>
    <source>
        <strain evidence="8">CGMCC 1.15958</strain>
    </source>
</reference>
<organism evidence="8 9">
    <name type="scientific">Emticicia aquatilis</name>
    <dbReference type="NCBI Taxonomy" id="1537369"/>
    <lineage>
        <taxon>Bacteria</taxon>
        <taxon>Pseudomonadati</taxon>
        <taxon>Bacteroidota</taxon>
        <taxon>Cytophagia</taxon>
        <taxon>Cytophagales</taxon>
        <taxon>Leadbetterellaceae</taxon>
        <taxon>Emticicia</taxon>
    </lineage>
</organism>
<evidence type="ECO:0000313" key="8">
    <source>
        <dbReference type="EMBL" id="GGD42394.1"/>
    </source>
</evidence>
<dbReference type="AlphaFoldDB" id="A0A916YET9"/>
<dbReference type="GO" id="GO:0005506">
    <property type="term" value="F:iron ion binding"/>
    <property type="evidence" value="ECO:0007669"/>
    <property type="project" value="InterPro"/>
</dbReference>
<evidence type="ECO:0000256" key="3">
    <source>
        <dbReference type="ARBA" id="ARBA00022723"/>
    </source>
</evidence>
<dbReference type="Gene3D" id="1.10.760.10">
    <property type="entry name" value="Cytochrome c-like domain"/>
    <property type="match status" value="1"/>
</dbReference>
<dbReference type="InterPro" id="IPR051811">
    <property type="entry name" value="Cytochrome_c550/c551-like"/>
</dbReference>
<evidence type="ECO:0000256" key="4">
    <source>
        <dbReference type="ARBA" id="ARBA00022982"/>
    </source>
</evidence>
<accession>A0A916YET9</accession>
<keyword evidence="1" id="KW-0813">Transport</keyword>
<dbReference type="SUPFAM" id="SSF46626">
    <property type="entry name" value="Cytochrome c"/>
    <property type="match status" value="1"/>
</dbReference>
<dbReference type="GO" id="GO:0009055">
    <property type="term" value="F:electron transfer activity"/>
    <property type="evidence" value="ECO:0007669"/>
    <property type="project" value="InterPro"/>
</dbReference>
<dbReference type="PANTHER" id="PTHR37823">
    <property type="entry name" value="CYTOCHROME C-553-LIKE"/>
    <property type="match status" value="1"/>
</dbReference>
<name>A0A916YET9_9BACT</name>
<dbReference type="InterPro" id="IPR036909">
    <property type="entry name" value="Cyt_c-like_dom_sf"/>
</dbReference>
<dbReference type="PRINTS" id="PR00605">
    <property type="entry name" value="CYTCHROMECIC"/>
</dbReference>
<keyword evidence="4" id="KW-0249">Electron transport</keyword>
<evidence type="ECO:0000256" key="1">
    <source>
        <dbReference type="ARBA" id="ARBA00022448"/>
    </source>
</evidence>
<protein>
    <recommendedName>
        <fullName evidence="7">Cytochrome c domain-containing protein</fullName>
    </recommendedName>
</protein>
<dbReference type="PROSITE" id="PS51007">
    <property type="entry name" value="CYTC"/>
    <property type="match status" value="1"/>
</dbReference>
<keyword evidence="9" id="KW-1185">Reference proteome</keyword>
<evidence type="ECO:0000256" key="2">
    <source>
        <dbReference type="ARBA" id="ARBA00022617"/>
    </source>
</evidence>
<dbReference type="EMBL" id="BMKK01000001">
    <property type="protein sequence ID" value="GGD42394.1"/>
    <property type="molecule type" value="Genomic_DNA"/>
</dbReference>
<dbReference type="InterPro" id="IPR009056">
    <property type="entry name" value="Cyt_c-like_dom"/>
</dbReference>
<keyword evidence="2 6" id="KW-0349">Heme</keyword>
<evidence type="ECO:0000256" key="6">
    <source>
        <dbReference type="PROSITE-ProRule" id="PRU00433"/>
    </source>
</evidence>
<keyword evidence="3 6" id="KW-0479">Metal-binding</keyword>
<proteinExistence type="predicted"/>
<dbReference type="Pfam" id="PF13442">
    <property type="entry name" value="Cytochrome_CBB3"/>
    <property type="match status" value="1"/>
</dbReference>